<reference evidence="1 2" key="1">
    <citation type="submission" date="2024-03" db="EMBL/GenBank/DDBJ databases">
        <title>Mouse gut bacterial collection (mGBC) of GemPharmatech.</title>
        <authorList>
            <person name="He Y."/>
            <person name="Dong L."/>
            <person name="Wu D."/>
            <person name="Gao X."/>
            <person name="Lin Z."/>
        </authorList>
    </citation>
    <scope>NUCLEOTIDE SEQUENCE [LARGE SCALE GENOMIC DNA]</scope>
    <source>
        <strain evidence="1 2">15-30</strain>
    </source>
</reference>
<proteinExistence type="predicted"/>
<dbReference type="RefSeq" id="WP_280606043.1">
    <property type="nucleotide sequence ID" value="NZ_CP123639.1"/>
</dbReference>
<dbReference type="Proteomes" id="UP001565236">
    <property type="component" value="Unassembled WGS sequence"/>
</dbReference>
<dbReference type="InterPro" id="IPR050583">
    <property type="entry name" value="Mycobacterial_A85_antigen"/>
</dbReference>
<dbReference type="InterPro" id="IPR029058">
    <property type="entry name" value="AB_hydrolase_fold"/>
</dbReference>
<dbReference type="Gene3D" id="3.40.50.1820">
    <property type="entry name" value="alpha/beta hydrolase"/>
    <property type="match status" value="1"/>
</dbReference>
<dbReference type="EMBL" id="JBCLUF010000007">
    <property type="protein sequence ID" value="MEY8661889.1"/>
    <property type="molecule type" value="Genomic_DNA"/>
</dbReference>
<keyword evidence="1" id="KW-0378">Hydrolase</keyword>
<protein>
    <submittedName>
        <fullName evidence="1">Alpha/beta hydrolase-fold protein</fullName>
    </submittedName>
</protein>
<evidence type="ECO:0000313" key="1">
    <source>
        <dbReference type="EMBL" id="MEY8661889.1"/>
    </source>
</evidence>
<evidence type="ECO:0000313" key="2">
    <source>
        <dbReference type="Proteomes" id="UP001565236"/>
    </source>
</evidence>
<accession>A0ABV4DRX0</accession>
<dbReference type="SUPFAM" id="SSF53474">
    <property type="entry name" value="alpha/beta-Hydrolases"/>
    <property type="match status" value="1"/>
</dbReference>
<name>A0ABV4DRX0_9LACO</name>
<sequence>MPQNNFLELKTHYLAMPYDRPRRIRVLLPKNYYQERHKTYPVLYMHDGQNVFYSREAFMGHSWKVIPTLKKHREFPPLIIVGLDNSPRYRSDEYTPWPTEFYQDGKQQRFGGGGQAYAAWIVEVVKPFIDTHYRTRPARSDTLLAGSSLGGYITAYMGSAYPDIFGNLGVFSSAAWLSDQFSPFVAENPLKKTTKVYIQAGANESDAGDDEIISPNFQAQAYIDEAIAYYQTLLLNGHPLPQIKLKIFAGESHNEYFWAKHFPEFLDFCLKK</sequence>
<dbReference type="InterPro" id="IPR000801">
    <property type="entry name" value="Esterase-like"/>
</dbReference>
<comment type="caution">
    <text evidence="1">The sequence shown here is derived from an EMBL/GenBank/DDBJ whole genome shotgun (WGS) entry which is preliminary data.</text>
</comment>
<dbReference type="Pfam" id="PF00756">
    <property type="entry name" value="Esterase"/>
    <property type="match status" value="1"/>
</dbReference>
<dbReference type="GO" id="GO:0016787">
    <property type="term" value="F:hydrolase activity"/>
    <property type="evidence" value="ECO:0007669"/>
    <property type="project" value="UniProtKB-KW"/>
</dbReference>
<dbReference type="PANTHER" id="PTHR48098:SF6">
    <property type="entry name" value="FERRI-BACILLIBACTIN ESTERASE BESA"/>
    <property type="match status" value="1"/>
</dbReference>
<gene>
    <name evidence="1" type="ORF">AALT52_03125</name>
</gene>
<dbReference type="PANTHER" id="PTHR48098">
    <property type="entry name" value="ENTEROCHELIN ESTERASE-RELATED"/>
    <property type="match status" value="1"/>
</dbReference>
<organism evidence="1 2">
    <name type="scientific">Ligilactobacillus faecis</name>
    <dbReference type="NCBI Taxonomy" id="762833"/>
    <lineage>
        <taxon>Bacteria</taxon>
        <taxon>Bacillati</taxon>
        <taxon>Bacillota</taxon>
        <taxon>Bacilli</taxon>
        <taxon>Lactobacillales</taxon>
        <taxon>Lactobacillaceae</taxon>
        <taxon>Ligilactobacillus</taxon>
    </lineage>
</organism>
<keyword evidence="2" id="KW-1185">Reference proteome</keyword>